<protein>
    <submittedName>
        <fullName evidence="1">Alkaline phosphatase family protein</fullName>
    </submittedName>
</protein>
<accession>A0AC61QQY6</accession>
<dbReference type="EMBL" id="SRZC01000009">
    <property type="protein sequence ID" value="TGX82473.1"/>
    <property type="molecule type" value="Genomic_DNA"/>
</dbReference>
<evidence type="ECO:0000313" key="2">
    <source>
        <dbReference type="Proteomes" id="UP000308886"/>
    </source>
</evidence>
<name>A0AC61QQY6_9BACT</name>
<proteinExistence type="predicted"/>
<organism evidence="1 2">
    <name type="scientific">Palleniella muris</name>
    <dbReference type="NCBI Taxonomy" id="3038145"/>
    <lineage>
        <taxon>Bacteria</taxon>
        <taxon>Pseudomonadati</taxon>
        <taxon>Bacteroidota</taxon>
        <taxon>Bacteroidia</taxon>
        <taxon>Bacteroidales</taxon>
        <taxon>Prevotellaceae</taxon>
        <taxon>Palleniella</taxon>
    </lineage>
</organism>
<evidence type="ECO:0000313" key="1">
    <source>
        <dbReference type="EMBL" id="TGX82473.1"/>
    </source>
</evidence>
<comment type="caution">
    <text evidence="1">The sequence shown here is derived from an EMBL/GenBank/DDBJ whole genome shotgun (WGS) entry which is preliminary data.</text>
</comment>
<keyword evidence="2" id="KW-1185">Reference proteome</keyword>
<dbReference type="Proteomes" id="UP000308886">
    <property type="component" value="Unassembled WGS sequence"/>
</dbReference>
<reference evidence="1" key="1">
    <citation type="submission" date="2019-04" db="EMBL/GenBank/DDBJ databases">
        <title>Microbes associate with the intestines of laboratory mice.</title>
        <authorList>
            <person name="Navarre W."/>
            <person name="Wong E."/>
            <person name="Huang K."/>
            <person name="Tropini C."/>
            <person name="Ng K."/>
            <person name="Yu B."/>
        </authorList>
    </citation>
    <scope>NUCLEOTIDE SEQUENCE</scope>
    <source>
        <strain evidence="1">NM73_A23</strain>
    </source>
</reference>
<sequence>MKHITGNAGIMLMARLFIAVMLVFIVQKLLFLLLTWQEGTSGTDCLEVVLHGLKLDYAVTAYTLVLPFLAIMATAFLPASCERKEEGLRHFLRIYYAVIAILFAVIIIADIALYPFWHFKLDTSVFLYTDKPKDAMASVSAGFVTRQVLLAAVWAWFSGRLFFLAIGSRTPHPAACPRRPLTRILTTVALYVAVCALLVLMIRGGVGKGTNNVSEAYYSDNQYLNHAAVNPVFNMLYSIGKLEDFGSQAQYFPEEECKEIIKGIYNTETVTADTLLTTRRPNILLVIWEGADWHVARDMNAMPNLQALADEGVDFTACHANSFRTDRGQLSLLAGWPAIPKTSLMKIPEKCERMAALPRTLLDNGYCTAFWYGGDISFASTGGYMHQAGFQKTVSDKDFPRKDIATDWGVYDGTLFDKAFKGIVADCCKHPDKRFFHTIMTLSSHEPWTVPSRTMDDDVLNAFNYTDRCLGVLMAKLRKSPVWDNLLVIITSDHGIPYGQNAALHDHDVTHIPMIWTGGAVVRKMKIDRLMNQADLPATLLGQMGIVHDAFIFSRDVTSATYAYPNAFHVYNSGITFVDSTGRTTFDLDGERSVAGADGIRERKAKALLQNLYKKTSEL</sequence>
<gene>
    <name evidence="1" type="ORF">E5358_06800</name>
</gene>